<accession>A0A6C0Y6H8</accession>
<dbReference type="PANTHER" id="PTHR43196:SF2">
    <property type="entry name" value="PHOSPHOADENOSINE PHOSPHOSULFATE REDUCTASE"/>
    <property type="match status" value="1"/>
</dbReference>
<organism evidence="1 2">
    <name type="scientific">Acinetobacter indicus</name>
    <dbReference type="NCBI Taxonomy" id="756892"/>
    <lineage>
        <taxon>Bacteria</taxon>
        <taxon>Pseudomonadati</taxon>
        <taxon>Pseudomonadota</taxon>
        <taxon>Gammaproteobacteria</taxon>
        <taxon>Moraxellales</taxon>
        <taxon>Moraxellaceae</taxon>
        <taxon>Acinetobacter</taxon>
    </lineage>
</organism>
<dbReference type="AlphaFoldDB" id="A0A6C0Y6H8"/>
<sequence length="367" mass="42094">MLANASIGKQQIDLFDDLFTIPELRKSIAPEMPFDDGLTYFNAPTIDLSIYDHIIVSMSGGKDSIAAFLEILDMGADKSKIELWHNAVDGRGGKPFMDWMFMDDFNIKIAEHYGVPLYFSWLEHGFKGEMLKNESYSHPHKVETPDGLITLKRDRAKISTRLKFPQQSPSLQTRWCSSALKIDVARRALNNQDRFHGKKILFITGERREESANRSKYNQLEVHACDARNGRLGRHVDAWRTVLHWSEEQVWAKLQEHGFAAPVPYRLGWNRSSCMTCIYNGPAIWATLFEYFPDRANQILEYEKQFNTTISRKRLNVFEISENVCPIEITDMEALEQALSTEYTLPIITDNWQMPKGAFGKEGCGAV</sequence>
<evidence type="ECO:0000313" key="2">
    <source>
        <dbReference type="Proteomes" id="UP000503440"/>
    </source>
</evidence>
<name>A0A6C0Y6H8_9GAMM</name>
<dbReference type="SUPFAM" id="SSF52402">
    <property type="entry name" value="Adenine nucleotide alpha hydrolases-like"/>
    <property type="match status" value="1"/>
</dbReference>
<dbReference type="RefSeq" id="WP_163146506.1">
    <property type="nucleotide sequence ID" value="NZ_CP044456.1"/>
</dbReference>
<dbReference type="Gene3D" id="3.40.50.620">
    <property type="entry name" value="HUPs"/>
    <property type="match status" value="1"/>
</dbReference>
<keyword evidence="1" id="KW-0614">Plasmid</keyword>
<proteinExistence type="predicted"/>
<geneLocation type="plasmid" evidence="2">
    <name>pb18-1</name>
</geneLocation>
<dbReference type="PANTHER" id="PTHR43196">
    <property type="entry name" value="SULFATE ADENYLYLTRANSFERASE SUBUNIT 2"/>
    <property type="match status" value="1"/>
</dbReference>
<evidence type="ECO:0000313" key="1">
    <source>
        <dbReference type="EMBL" id="QIC71847.1"/>
    </source>
</evidence>
<gene>
    <name evidence="1" type="ORF">FSC09_15770</name>
</gene>
<dbReference type="EMBL" id="CP044456">
    <property type="protein sequence ID" value="QIC71847.1"/>
    <property type="molecule type" value="Genomic_DNA"/>
</dbReference>
<dbReference type="InterPro" id="IPR050128">
    <property type="entry name" value="Sulfate_adenylyltrnsfr_sub2"/>
</dbReference>
<protein>
    <submittedName>
        <fullName evidence="1">Phosphoadenosine phosphosulfate reductase family protein</fullName>
    </submittedName>
</protein>
<reference evidence="1 2" key="1">
    <citation type="submission" date="2019-09" db="EMBL/GenBank/DDBJ databases">
        <title>Non-baumannii Acinetobacter spp. carrying blaNDM-1 isolated in China.</title>
        <authorList>
            <person name="Cui C."/>
            <person name="Chen C."/>
            <person name="Sun J."/>
            <person name="Liu Y."/>
        </authorList>
    </citation>
    <scope>NUCLEOTIDE SEQUENCE [LARGE SCALE GENOMIC DNA]</scope>
    <source>
        <strain evidence="1 2">B18</strain>
        <plasmid evidence="2">pb18-1</plasmid>
    </source>
</reference>
<dbReference type="InterPro" id="IPR014729">
    <property type="entry name" value="Rossmann-like_a/b/a_fold"/>
</dbReference>
<dbReference type="Proteomes" id="UP000503440">
    <property type="component" value="Plasmid pB18-1"/>
</dbReference>